<organism evidence="3 4">
    <name type="scientific">Palleronia abyssalis</name>
    <dbReference type="NCBI Taxonomy" id="1501240"/>
    <lineage>
        <taxon>Bacteria</taxon>
        <taxon>Pseudomonadati</taxon>
        <taxon>Pseudomonadota</taxon>
        <taxon>Alphaproteobacteria</taxon>
        <taxon>Rhodobacterales</taxon>
        <taxon>Roseobacteraceae</taxon>
        <taxon>Palleronia</taxon>
    </lineage>
</organism>
<keyword evidence="4" id="KW-1185">Reference proteome</keyword>
<feature type="signal peptide" evidence="2">
    <location>
        <begin position="1"/>
        <end position="20"/>
    </location>
</feature>
<feature type="chain" id="PRO_5015335430" evidence="2">
    <location>
        <begin position="21"/>
        <end position="365"/>
    </location>
</feature>
<evidence type="ECO:0000313" key="4">
    <source>
        <dbReference type="Proteomes" id="UP000244912"/>
    </source>
</evidence>
<evidence type="ECO:0000256" key="1">
    <source>
        <dbReference type="SAM" id="MobiDB-lite"/>
    </source>
</evidence>
<keyword evidence="2" id="KW-0732">Signal</keyword>
<evidence type="ECO:0000313" key="3">
    <source>
        <dbReference type="EMBL" id="SPJ22545.1"/>
    </source>
</evidence>
<reference evidence="3 4" key="1">
    <citation type="submission" date="2018-03" db="EMBL/GenBank/DDBJ databases">
        <authorList>
            <person name="Keele B.F."/>
        </authorList>
    </citation>
    <scope>NUCLEOTIDE SEQUENCE [LARGE SCALE GENOMIC DNA]</scope>
    <source>
        <strain evidence="3 4">CECT 8504</strain>
    </source>
</reference>
<dbReference type="InterPro" id="IPR015943">
    <property type="entry name" value="WD40/YVTN_repeat-like_dom_sf"/>
</dbReference>
<dbReference type="InterPro" id="IPR011048">
    <property type="entry name" value="Haem_d1_sf"/>
</dbReference>
<protein>
    <submittedName>
        <fullName evidence="3">Uncharacterized protein</fullName>
    </submittedName>
</protein>
<evidence type="ECO:0000256" key="2">
    <source>
        <dbReference type="SAM" id="SignalP"/>
    </source>
</evidence>
<dbReference type="AlphaFoldDB" id="A0A2R8BQZ4"/>
<dbReference type="PANTHER" id="PTHR47197">
    <property type="entry name" value="PROTEIN NIRF"/>
    <property type="match status" value="1"/>
</dbReference>
<accession>A0A2R8BQZ4</accession>
<feature type="compositionally biased region" description="Polar residues" evidence="1">
    <location>
        <begin position="119"/>
        <end position="128"/>
    </location>
</feature>
<dbReference type="PANTHER" id="PTHR47197:SF3">
    <property type="entry name" value="DIHYDRO-HEME D1 DEHYDROGENASE"/>
    <property type="match status" value="1"/>
</dbReference>
<dbReference type="EMBL" id="ONZF01000001">
    <property type="protein sequence ID" value="SPJ22545.1"/>
    <property type="molecule type" value="Genomic_DNA"/>
</dbReference>
<name>A0A2R8BQZ4_9RHOB</name>
<dbReference type="Proteomes" id="UP000244912">
    <property type="component" value="Unassembled WGS sequence"/>
</dbReference>
<dbReference type="InterPro" id="IPR051200">
    <property type="entry name" value="Host-pathogen_enzymatic-act"/>
</dbReference>
<sequence>MRNMLLFAAATALTAGVASADVFIPEGDADSILHLADDGAVVARIDGVENVHGLALAPDMKFLIAGSLSTAPKGTGLPVLESSHSIGMGSMSDSGENAEITMDGDEKMTDAEHDAHHGPSNSITGSNDTSIVTIRDADTYAPVRKVSVAGIVHHVAVDPSETYALVTHPTLGGISIIDIAEGVAAGPIATGPNPEYAVADPRTGRFFVSNAGNATISEVDPAKGFVARNLPLETGPKHLQLLTDERLLVAAEADAGFVSLIDADSGEIVERYEIGGNLHGVQADSSAIYASALGRGRVVRIDRATGARTAVQMDGPYHMALTGDGLMVSSSEDANVRLLDPNTLETISTTQTNGIAHQIVVEPSI</sequence>
<proteinExistence type="predicted"/>
<dbReference type="SUPFAM" id="SSF51004">
    <property type="entry name" value="C-terminal (heme d1) domain of cytochrome cd1-nitrite reductase"/>
    <property type="match status" value="1"/>
</dbReference>
<dbReference type="Gene3D" id="2.130.10.10">
    <property type="entry name" value="YVTN repeat-like/Quinoprotein amine dehydrogenase"/>
    <property type="match status" value="2"/>
</dbReference>
<feature type="region of interest" description="Disordered" evidence="1">
    <location>
        <begin position="109"/>
        <end position="128"/>
    </location>
</feature>
<gene>
    <name evidence="3" type="ORF">PAA8504_00339</name>
</gene>